<protein>
    <submittedName>
        <fullName evidence="1">Uncharacterized protein</fullName>
    </submittedName>
</protein>
<keyword evidence="2" id="KW-1185">Reference proteome</keyword>
<evidence type="ECO:0000313" key="2">
    <source>
        <dbReference type="Proteomes" id="UP001266305"/>
    </source>
</evidence>
<feature type="non-terminal residue" evidence="1">
    <location>
        <position position="78"/>
    </location>
</feature>
<gene>
    <name evidence="1" type="ORF">P7K49_006610</name>
</gene>
<feature type="non-terminal residue" evidence="1">
    <location>
        <position position="1"/>
    </location>
</feature>
<evidence type="ECO:0000313" key="1">
    <source>
        <dbReference type="EMBL" id="KAK2115984.1"/>
    </source>
</evidence>
<accession>A0ABQ9W2X9</accession>
<name>A0ABQ9W2X9_SAGOE</name>
<proteinExistence type="predicted"/>
<organism evidence="1 2">
    <name type="scientific">Saguinus oedipus</name>
    <name type="common">Cotton-top tamarin</name>
    <name type="synonym">Oedipomidas oedipus</name>
    <dbReference type="NCBI Taxonomy" id="9490"/>
    <lineage>
        <taxon>Eukaryota</taxon>
        <taxon>Metazoa</taxon>
        <taxon>Chordata</taxon>
        <taxon>Craniata</taxon>
        <taxon>Vertebrata</taxon>
        <taxon>Euteleostomi</taxon>
        <taxon>Mammalia</taxon>
        <taxon>Eutheria</taxon>
        <taxon>Euarchontoglires</taxon>
        <taxon>Primates</taxon>
        <taxon>Haplorrhini</taxon>
        <taxon>Platyrrhini</taxon>
        <taxon>Cebidae</taxon>
        <taxon>Callitrichinae</taxon>
        <taxon>Saguinus</taxon>
    </lineage>
</organism>
<dbReference type="EMBL" id="JASSZA010000003">
    <property type="protein sequence ID" value="KAK2115984.1"/>
    <property type="molecule type" value="Genomic_DNA"/>
</dbReference>
<reference evidence="1 2" key="1">
    <citation type="submission" date="2023-05" db="EMBL/GenBank/DDBJ databases">
        <title>B98-5 Cell Line De Novo Hybrid Assembly: An Optical Mapping Approach.</title>
        <authorList>
            <person name="Kananen K."/>
            <person name="Auerbach J.A."/>
            <person name="Kautto E."/>
            <person name="Blachly J.S."/>
        </authorList>
    </citation>
    <scope>NUCLEOTIDE SEQUENCE [LARGE SCALE GENOMIC DNA]</scope>
    <source>
        <strain evidence="1">B95-8</strain>
        <tissue evidence="1">Cell line</tissue>
    </source>
</reference>
<dbReference type="Proteomes" id="UP001266305">
    <property type="component" value="Unassembled WGS sequence"/>
</dbReference>
<sequence length="78" mass="8328">RLHPAGPAARASAHHLVELGGDASRRGAPMLRDYLLSSPGRPRRSPGLGPYWLALILMDIRALGPLRRAALQSSRGAP</sequence>
<comment type="caution">
    <text evidence="1">The sequence shown here is derived from an EMBL/GenBank/DDBJ whole genome shotgun (WGS) entry which is preliminary data.</text>
</comment>